<feature type="domain" description="AprE-like beta-barrel" evidence="12">
    <location>
        <begin position="326"/>
        <end position="414"/>
    </location>
</feature>
<dbReference type="Gene3D" id="2.40.50.100">
    <property type="match status" value="1"/>
</dbReference>
<evidence type="ECO:0000256" key="3">
    <source>
        <dbReference type="ARBA" id="ARBA00022448"/>
    </source>
</evidence>
<evidence type="ECO:0000256" key="5">
    <source>
        <dbReference type="ARBA" id="ARBA00022519"/>
    </source>
</evidence>
<reference evidence="13 14" key="1">
    <citation type="submission" date="2014-09" db="EMBL/GenBank/DDBJ databases">
        <title>Draft genome of Bradyrhizobium japonicum Is-34.</title>
        <authorList>
            <person name="Tsurumaru H."/>
            <person name="Yamakawa T."/>
            <person name="Hashimoto S."/>
            <person name="Okizaki K."/>
            <person name="Kanesaki Y."/>
            <person name="Yoshikawa H."/>
            <person name="Yajima S."/>
        </authorList>
    </citation>
    <scope>NUCLEOTIDE SEQUENCE [LARGE SCALE GENOMIC DNA]</scope>
    <source>
        <strain evidence="13 14">Is-34</strain>
    </source>
</reference>
<evidence type="ECO:0000256" key="4">
    <source>
        <dbReference type="ARBA" id="ARBA00022475"/>
    </source>
</evidence>
<keyword evidence="6 9" id="KW-0812">Transmembrane</keyword>
<evidence type="ECO:0000313" key="13">
    <source>
        <dbReference type="EMBL" id="KGT78751.1"/>
    </source>
</evidence>
<dbReference type="InterPro" id="IPR058781">
    <property type="entry name" value="HH_AprE-like"/>
</dbReference>
<dbReference type="GO" id="GO:0005886">
    <property type="term" value="C:plasma membrane"/>
    <property type="evidence" value="ECO:0007669"/>
    <property type="project" value="UniProtKB-SubCell"/>
</dbReference>
<comment type="similarity">
    <text evidence="2 9">Belongs to the membrane fusion protein (MFP) (TC 8.A.1) family.</text>
</comment>
<dbReference type="EMBL" id="JRPN01000014">
    <property type="protein sequence ID" value="KGT78751.1"/>
    <property type="molecule type" value="Genomic_DNA"/>
</dbReference>
<feature type="transmembrane region" description="Helical" evidence="9">
    <location>
        <begin position="16"/>
        <end position="36"/>
    </location>
</feature>
<proteinExistence type="inferred from homology"/>
<feature type="domain" description="AprE-like long alpha-helical hairpin" evidence="11">
    <location>
        <begin position="94"/>
        <end position="284"/>
    </location>
</feature>
<evidence type="ECO:0000259" key="12">
    <source>
        <dbReference type="Pfam" id="PF26002"/>
    </source>
</evidence>
<keyword evidence="3 9" id="KW-0813">Transport</keyword>
<dbReference type="InterPro" id="IPR050739">
    <property type="entry name" value="MFP"/>
</dbReference>
<dbReference type="GO" id="GO:0015031">
    <property type="term" value="P:protein transport"/>
    <property type="evidence" value="ECO:0007669"/>
    <property type="project" value="InterPro"/>
</dbReference>
<keyword evidence="10" id="KW-0175">Coiled coil</keyword>
<accession>A0A0A3Y008</accession>
<dbReference type="PANTHER" id="PTHR30386:SF17">
    <property type="entry name" value="ALKALINE PROTEASE SECRETION PROTEIN APRE"/>
    <property type="match status" value="1"/>
</dbReference>
<dbReference type="PRINTS" id="PR01490">
    <property type="entry name" value="RTXTOXIND"/>
</dbReference>
<sequence>MDRQVATPALRSIQRYIIVGMVMVGFVTFGIGGWAATSQLSGAVIGQGVVVVDSSVKKVQHATGGIVGELRVRDGDRVKAGDILIRLDETQTLANATIVTKSFDELLARQARLETERDGAEQILFPATLLERARDTNLEAGRAIAAERTLFDLRRQSRNGQKSQLKERKAQLQDEIKGYVGQAEAKQKEVDFIRQELEGVRSLFQKNLVPITRLTALERDTARLEGERSQLSGMMAQSKGKIAEIELQIIQIDQDLRTEVGKDLIETRSKLSELTERKTAAVDQLNRIDIRAPQSGRVHQLSVHTVGGVIAPGEQIMLIVPDSDALAVEVKITPRDIDHVYVGQNASMQFAAFNQKTTPAVDGEVSMVSADLTQEQRTGASYYTARILLKAEELARLGSAKLVPGMPVDVFIKTPSRTALSYLIKPLRDQAGRAFKEQ</sequence>
<evidence type="ECO:0000256" key="7">
    <source>
        <dbReference type="ARBA" id="ARBA00022989"/>
    </source>
</evidence>
<feature type="coiled-coil region" evidence="10">
    <location>
        <begin position="155"/>
        <end position="189"/>
    </location>
</feature>
<evidence type="ECO:0000256" key="2">
    <source>
        <dbReference type="ARBA" id="ARBA00009477"/>
    </source>
</evidence>
<keyword evidence="5 9" id="KW-0997">Cell inner membrane</keyword>
<dbReference type="Proteomes" id="UP000030377">
    <property type="component" value="Unassembled WGS sequence"/>
</dbReference>
<dbReference type="InterPro" id="IPR058982">
    <property type="entry name" value="Beta-barrel_AprE"/>
</dbReference>
<dbReference type="Pfam" id="PF26002">
    <property type="entry name" value="Beta-barrel_AprE"/>
    <property type="match status" value="1"/>
</dbReference>
<dbReference type="RefSeq" id="WP_028155544.1">
    <property type="nucleotide sequence ID" value="NZ_JANUDC010000001.1"/>
</dbReference>
<dbReference type="Pfam" id="PF25994">
    <property type="entry name" value="HH_AprE"/>
    <property type="match status" value="1"/>
</dbReference>
<protein>
    <recommendedName>
        <fullName evidence="9">Membrane fusion protein (MFP) family protein</fullName>
    </recommendedName>
</protein>
<dbReference type="NCBIfam" id="TIGR01843">
    <property type="entry name" value="type_I_hlyD"/>
    <property type="match status" value="1"/>
</dbReference>
<comment type="subcellular location">
    <subcellularLocation>
        <location evidence="1 9">Cell inner membrane</location>
        <topology evidence="1 9">Single-pass membrane protein</topology>
    </subcellularLocation>
</comment>
<dbReference type="AlphaFoldDB" id="A0A0A3Y008"/>
<evidence type="ECO:0000256" key="10">
    <source>
        <dbReference type="SAM" id="Coils"/>
    </source>
</evidence>
<keyword evidence="7 9" id="KW-1133">Transmembrane helix</keyword>
<evidence type="ECO:0000313" key="14">
    <source>
        <dbReference type="Proteomes" id="UP000030377"/>
    </source>
</evidence>
<comment type="caution">
    <text evidence="13">The sequence shown here is derived from an EMBL/GenBank/DDBJ whole genome shotgun (WGS) entry which is preliminary data.</text>
</comment>
<gene>
    <name evidence="13" type="ORF">MA20_15280</name>
</gene>
<dbReference type="InterPro" id="IPR010129">
    <property type="entry name" value="T1SS_HlyD"/>
</dbReference>
<keyword evidence="4 9" id="KW-1003">Cell membrane</keyword>
<evidence type="ECO:0000259" key="11">
    <source>
        <dbReference type="Pfam" id="PF25994"/>
    </source>
</evidence>
<evidence type="ECO:0000256" key="6">
    <source>
        <dbReference type="ARBA" id="ARBA00022692"/>
    </source>
</evidence>
<organism evidence="13 14">
    <name type="scientific">Bradyrhizobium japonicum</name>
    <dbReference type="NCBI Taxonomy" id="375"/>
    <lineage>
        <taxon>Bacteria</taxon>
        <taxon>Pseudomonadati</taxon>
        <taxon>Pseudomonadota</taxon>
        <taxon>Alphaproteobacteria</taxon>
        <taxon>Hyphomicrobiales</taxon>
        <taxon>Nitrobacteraceae</taxon>
        <taxon>Bradyrhizobium</taxon>
    </lineage>
</organism>
<evidence type="ECO:0000256" key="8">
    <source>
        <dbReference type="ARBA" id="ARBA00023136"/>
    </source>
</evidence>
<dbReference type="PANTHER" id="PTHR30386">
    <property type="entry name" value="MEMBRANE FUSION SUBUNIT OF EMRAB-TOLC MULTIDRUG EFFLUX PUMP"/>
    <property type="match status" value="1"/>
</dbReference>
<evidence type="ECO:0000256" key="9">
    <source>
        <dbReference type="RuleBase" id="RU365093"/>
    </source>
</evidence>
<dbReference type="Gene3D" id="2.40.30.170">
    <property type="match status" value="1"/>
</dbReference>
<evidence type="ECO:0000256" key="1">
    <source>
        <dbReference type="ARBA" id="ARBA00004377"/>
    </source>
</evidence>
<name>A0A0A3Y008_BRAJP</name>
<keyword evidence="8 9" id="KW-0472">Membrane</keyword>